<dbReference type="WBParaSite" id="TCLT_0000227001-mRNA-1">
    <property type="protein sequence ID" value="TCLT_0000227001-mRNA-1"/>
    <property type="gene ID" value="TCLT_0000227001"/>
</dbReference>
<dbReference type="OMA" id="EYDWHPS"/>
<dbReference type="EMBL" id="UYYF01000429">
    <property type="protein sequence ID" value="VDM98128.1"/>
    <property type="molecule type" value="Genomic_DNA"/>
</dbReference>
<reference evidence="3" key="1">
    <citation type="submission" date="2017-02" db="UniProtKB">
        <authorList>
            <consortium name="WormBaseParasite"/>
        </authorList>
    </citation>
    <scope>IDENTIFICATION</scope>
</reference>
<dbReference type="AlphaFoldDB" id="A0A0N5CPX0"/>
<evidence type="ECO:0000313" key="3">
    <source>
        <dbReference type="WBParaSite" id="TCLT_0000227001-mRNA-1"/>
    </source>
</evidence>
<evidence type="ECO:0000313" key="1">
    <source>
        <dbReference type="EMBL" id="VDM98128.1"/>
    </source>
</evidence>
<name>A0A0N5CPX0_THECL</name>
<accession>A0A0N5CPX0</accession>
<reference evidence="1 2" key="2">
    <citation type="submission" date="2018-11" db="EMBL/GenBank/DDBJ databases">
        <authorList>
            <consortium name="Pathogen Informatics"/>
        </authorList>
    </citation>
    <scope>NUCLEOTIDE SEQUENCE [LARGE SCALE GENOMIC DNA]</scope>
</reference>
<dbReference type="Proteomes" id="UP000276776">
    <property type="component" value="Unassembled WGS sequence"/>
</dbReference>
<dbReference type="OrthoDB" id="5845603at2759"/>
<evidence type="ECO:0000313" key="2">
    <source>
        <dbReference type="Proteomes" id="UP000276776"/>
    </source>
</evidence>
<gene>
    <name evidence="1" type="ORF">TCLT_LOCUS2271</name>
</gene>
<protein>
    <submittedName>
        <fullName evidence="3">F-box domain-containing protein</fullName>
    </submittedName>
</protein>
<keyword evidence="2" id="KW-1185">Reference proteome</keyword>
<proteinExistence type="predicted"/>
<sequence length="299" mass="34899">MALTLPLHVAASVQRCCSNQACTSKFTDEIIKLVINKASLFDVFKWRQISKGFQRAVEERLDTYTMIDIKVYSGLRHLRNKASAESEYDWHPSLALMIVELEPNHLGIAVDSELKASNVTALLRLLFSLRLKTEQLFIDSPIIELVVAQINKEQINMLIEMVSHSRNTTRCRNTMHNQKLQLTTCHPIYFPETPFFPNLKKLSITSKTSQMQHLSRLLSYAVTVDLLYYVEQMDLLCLKILMGNAWARPTRFRLFRHLTRFNILFRFRQWTEADVLGERYFQQFGTTRRRVRSLSSHLV</sequence>
<organism evidence="3">
    <name type="scientific">Thelazia callipaeda</name>
    <name type="common">Oriental eyeworm</name>
    <name type="synonym">Parasitic nematode</name>
    <dbReference type="NCBI Taxonomy" id="103827"/>
    <lineage>
        <taxon>Eukaryota</taxon>
        <taxon>Metazoa</taxon>
        <taxon>Ecdysozoa</taxon>
        <taxon>Nematoda</taxon>
        <taxon>Chromadorea</taxon>
        <taxon>Rhabditida</taxon>
        <taxon>Spirurina</taxon>
        <taxon>Spiruromorpha</taxon>
        <taxon>Thelazioidea</taxon>
        <taxon>Thelaziidae</taxon>
        <taxon>Thelazia</taxon>
    </lineage>
</organism>